<comment type="caution">
    <text evidence="1">The sequence shown here is derived from an EMBL/GenBank/DDBJ whole genome shotgun (WGS) entry which is preliminary data.</text>
</comment>
<proteinExistence type="predicted"/>
<name>A0A3P1BZK5_9BACT</name>
<dbReference type="EMBL" id="RQJO01000007">
    <property type="protein sequence ID" value="RRB06296.1"/>
    <property type="molecule type" value="Genomic_DNA"/>
</dbReference>
<organism evidence="1 2">
    <name type="scientific">Larkinella rosea</name>
    <dbReference type="NCBI Taxonomy" id="2025312"/>
    <lineage>
        <taxon>Bacteria</taxon>
        <taxon>Pseudomonadati</taxon>
        <taxon>Bacteroidota</taxon>
        <taxon>Cytophagia</taxon>
        <taxon>Cytophagales</taxon>
        <taxon>Spirosomataceae</taxon>
        <taxon>Larkinella</taxon>
    </lineage>
</organism>
<dbReference type="Proteomes" id="UP000271925">
    <property type="component" value="Unassembled WGS sequence"/>
</dbReference>
<gene>
    <name evidence="1" type="ORF">EHT25_00375</name>
</gene>
<evidence type="ECO:0000313" key="2">
    <source>
        <dbReference type="Proteomes" id="UP000271925"/>
    </source>
</evidence>
<dbReference type="AlphaFoldDB" id="A0A3P1BZK5"/>
<reference evidence="1 2" key="1">
    <citation type="submission" date="2018-11" db="EMBL/GenBank/DDBJ databases">
        <authorList>
            <person name="Zhou Z."/>
            <person name="Wang G."/>
        </authorList>
    </citation>
    <scope>NUCLEOTIDE SEQUENCE [LARGE SCALE GENOMIC DNA]</scope>
    <source>
        <strain evidence="1 2">KCTC52004</strain>
    </source>
</reference>
<evidence type="ECO:0000313" key="1">
    <source>
        <dbReference type="EMBL" id="RRB06296.1"/>
    </source>
</evidence>
<protein>
    <submittedName>
        <fullName evidence="1">Uncharacterized protein</fullName>
    </submittedName>
</protein>
<sequence>MNTAISFRMPASMPFDASLKTSNSKSDLQRPANSVINPLSITGGHCRSSFEASLIFMAAGKCYPPTSRYYVYVAYLKNFKVVEVQRLMQQRGYNHIIALGSVIKRAKVLGVTDVILCTSTWSTNEQPFAEEQIDEVVNQYETLRELFGLNLIDNIRLSPTCFYSYYADCERPYRVPQKDRPYGSIDRHYTLSF</sequence>
<dbReference type="RefSeq" id="WP_124868956.1">
    <property type="nucleotide sequence ID" value="NZ_RQJO01000007.1"/>
</dbReference>
<keyword evidence="2" id="KW-1185">Reference proteome</keyword>
<accession>A0A3P1BZK5</accession>